<evidence type="ECO:0000313" key="3">
    <source>
        <dbReference type="Proteomes" id="UP001233999"/>
    </source>
</evidence>
<protein>
    <submittedName>
        <fullName evidence="2">Uncharacterized protein</fullName>
    </submittedName>
</protein>
<feature type="non-terminal residue" evidence="2">
    <location>
        <position position="109"/>
    </location>
</feature>
<reference evidence="2" key="2">
    <citation type="submission" date="2023-05" db="EMBL/GenBank/DDBJ databases">
        <authorList>
            <person name="Fouks B."/>
        </authorList>
    </citation>
    <scope>NUCLEOTIDE SEQUENCE</scope>
    <source>
        <strain evidence="2">Stay&amp;Tobe</strain>
        <tissue evidence="2">Testes</tissue>
    </source>
</reference>
<organism evidence="2 3">
    <name type="scientific">Diploptera punctata</name>
    <name type="common">Pacific beetle cockroach</name>
    <dbReference type="NCBI Taxonomy" id="6984"/>
    <lineage>
        <taxon>Eukaryota</taxon>
        <taxon>Metazoa</taxon>
        <taxon>Ecdysozoa</taxon>
        <taxon>Arthropoda</taxon>
        <taxon>Hexapoda</taxon>
        <taxon>Insecta</taxon>
        <taxon>Pterygota</taxon>
        <taxon>Neoptera</taxon>
        <taxon>Polyneoptera</taxon>
        <taxon>Dictyoptera</taxon>
        <taxon>Blattodea</taxon>
        <taxon>Blaberoidea</taxon>
        <taxon>Blaberidae</taxon>
        <taxon>Diplopterinae</taxon>
        <taxon>Diploptera</taxon>
    </lineage>
</organism>
<name>A0AAD8AN94_DIPPU</name>
<dbReference type="EMBL" id="JASPKZ010000046">
    <property type="protein sequence ID" value="KAJ9600788.1"/>
    <property type="molecule type" value="Genomic_DNA"/>
</dbReference>
<dbReference type="Proteomes" id="UP001233999">
    <property type="component" value="Unassembled WGS sequence"/>
</dbReference>
<evidence type="ECO:0000256" key="1">
    <source>
        <dbReference type="SAM" id="MobiDB-lite"/>
    </source>
</evidence>
<comment type="caution">
    <text evidence="2">The sequence shown here is derived from an EMBL/GenBank/DDBJ whole genome shotgun (WGS) entry which is preliminary data.</text>
</comment>
<feature type="region of interest" description="Disordered" evidence="1">
    <location>
        <begin position="87"/>
        <end position="109"/>
    </location>
</feature>
<feature type="compositionally biased region" description="Basic residues" evidence="1">
    <location>
        <begin position="87"/>
        <end position="103"/>
    </location>
</feature>
<evidence type="ECO:0000313" key="2">
    <source>
        <dbReference type="EMBL" id="KAJ9600788.1"/>
    </source>
</evidence>
<accession>A0AAD8AN94</accession>
<proteinExistence type="predicted"/>
<keyword evidence="3" id="KW-1185">Reference proteome</keyword>
<dbReference type="AlphaFoldDB" id="A0AAD8AN94"/>
<reference evidence="2" key="1">
    <citation type="journal article" date="2023" name="IScience">
        <title>Live-bearing cockroach genome reveals convergent evolutionary mechanisms linked to viviparity in insects and beyond.</title>
        <authorList>
            <person name="Fouks B."/>
            <person name="Harrison M.C."/>
            <person name="Mikhailova A.A."/>
            <person name="Marchal E."/>
            <person name="English S."/>
            <person name="Carruthers M."/>
            <person name="Jennings E.C."/>
            <person name="Chiamaka E.L."/>
            <person name="Frigard R.A."/>
            <person name="Pippel M."/>
            <person name="Attardo G.M."/>
            <person name="Benoit J.B."/>
            <person name="Bornberg-Bauer E."/>
            <person name="Tobe S.S."/>
        </authorList>
    </citation>
    <scope>NUCLEOTIDE SEQUENCE</scope>
    <source>
        <strain evidence="2">Stay&amp;Tobe</strain>
    </source>
</reference>
<feature type="non-terminal residue" evidence="2">
    <location>
        <position position="1"/>
    </location>
</feature>
<sequence>FLSNHLKGGMEMNDLSSGMMRPRLADWGTAAAGYVSGWRTGGGRWISSSVLPFVSAAGSIYGLVDNSVSRIPPGGRLLCISTQLNPKVKKSRTRSGSKSRAGRLGHLSS</sequence>
<gene>
    <name evidence="2" type="ORF">L9F63_001068</name>
</gene>